<dbReference type="InterPro" id="IPR023299">
    <property type="entry name" value="ATPase_P-typ_cyto_dom_N"/>
</dbReference>
<dbReference type="GO" id="GO:0005886">
    <property type="term" value="C:plasma membrane"/>
    <property type="evidence" value="ECO:0007669"/>
    <property type="project" value="UniProtKB-SubCell"/>
</dbReference>
<dbReference type="SFLD" id="SFLDF00027">
    <property type="entry name" value="p-type_atpase"/>
    <property type="match status" value="1"/>
</dbReference>
<protein>
    <submittedName>
        <fullName evidence="14">Putative cation-transporting P-type ATPase</fullName>
        <ecNumber evidence="14">3.6.3.-</ecNumber>
    </submittedName>
</protein>
<dbReference type="InterPro" id="IPR018303">
    <property type="entry name" value="ATPase_P-typ_P_site"/>
</dbReference>
<dbReference type="PRINTS" id="PR00119">
    <property type="entry name" value="CATATPASE"/>
</dbReference>
<evidence type="ECO:0000313" key="15">
    <source>
        <dbReference type="Proteomes" id="UP000004221"/>
    </source>
</evidence>
<dbReference type="RefSeq" id="WP_008480995.1">
    <property type="nucleotide sequence ID" value="NZ_CAGS01000525.1"/>
</dbReference>
<reference evidence="14 15" key="1">
    <citation type="journal article" date="2012" name="ISME J.">
        <title>Nitrification expanded: discovery, physiology and genomics of a nitrite-oxidizing bacterium from the phylum Chloroflexi.</title>
        <authorList>
            <person name="Sorokin D.Y."/>
            <person name="Lucker S."/>
            <person name="Vejmelkova D."/>
            <person name="Kostrikina N.A."/>
            <person name="Kleerebezem R."/>
            <person name="Rijpstra W.I."/>
            <person name="Damste J.S."/>
            <person name="Le Paslier D."/>
            <person name="Muyzer G."/>
            <person name="Wagner M."/>
            <person name="van Loosdrecht M.C."/>
            <person name="Daims H."/>
        </authorList>
    </citation>
    <scope>NUCLEOTIDE SEQUENCE [LARGE SCALE GENOMIC DNA]</scope>
    <source>
        <strain evidence="15">none</strain>
    </source>
</reference>
<dbReference type="InterPro" id="IPR008250">
    <property type="entry name" value="ATPase_P-typ_transduc_dom_A_sf"/>
</dbReference>
<keyword evidence="14" id="KW-0378">Hydrolase</keyword>
<dbReference type="PROSITE" id="PS00154">
    <property type="entry name" value="ATPASE_E1_E2"/>
    <property type="match status" value="1"/>
</dbReference>
<evidence type="ECO:0000256" key="7">
    <source>
        <dbReference type="ARBA" id="ARBA00022840"/>
    </source>
</evidence>
<feature type="transmembrane region" description="Helical" evidence="11">
    <location>
        <begin position="472"/>
        <end position="493"/>
    </location>
</feature>
<dbReference type="GO" id="GO:0060003">
    <property type="term" value="P:copper ion export"/>
    <property type="evidence" value="ECO:0007669"/>
    <property type="project" value="UniProtKB-ARBA"/>
</dbReference>
<dbReference type="SUPFAM" id="SSF81653">
    <property type="entry name" value="Calcium ATPase, transduction domain A"/>
    <property type="match status" value="1"/>
</dbReference>
<dbReference type="EC" id="3.6.3.-" evidence="14"/>
<dbReference type="SUPFAM" id="SSF81665">
    <property type="entry name" value="Calcium ATPase, transmembrane domain M"/>
    <property type="match status" value="1"/>
</dbReference>
<evidence type="ECO:0000256" key="5">
    <source>
        <dbReference type="ARBA" id="ARBA00022723"/>
    </source>
</evidence>
<feature type="transmembrane region" description="Helical" evidence="11">
    <location>
        <begin position="234"/>
        <end position="256"/>
    </location>
</feature>
<keyword evidence="10 11" id="KW-0472">Membrane</keyword>
<dbReference type="InterPro" id="IPR006121">
    <property type="entry name" value="HMA_dom"/>
</dbReference>
<keyword evidence="6 11" id="KW-0547">Nucleotide-binding</keyword>
<feature type="domain" description="P-type ATPase A" evidence="13">
    <location>
        <begin position="328"/>
        <end position="428"/>
    </location>
</feature>
<dbReference type="Gene3D" id="3.40.1110.10">
    <property type="entry name" value="Calcium-transporting ATPase, cytoplasmic domain N"/>
    <property type="match status" value="1"/>
</dbReference>
<evidence type="ECO:0000256" key="10">
    <source>
        <dbReference type="ARBA" id="ARBA00023136"/>
    </source>
</evidence>
<dbReference type="PANTHER" id="PTHR43520">
    <property type="entry name" value="ATP7, ISOFORM B"/>
    <property type="match status" value="1"/>
</dbReference>
<dbReference type="Gene3D" id="2.70.150.10">
    <property type="entry name" value="Calcium-transporting ATPase, cytoplasmic transduction domain A"/>
    <property type="match status" value="1"/>
</dbReference>
<keyword evidence="15" id="KW-1185">Reference proteome</keyword>
<dbReference type="InterPro" id="IPR044492">
    <property type="entry name" value="P_typ_ATPase_HD_dom"/>
</dbReference>
<gene>
    <name evidence="14" type="primary">silP</name>
    <name evidence="14" type="ORF">NITHO_5710001</name>
</gene>
<name>I4EM84_9BACT</name>
<evidence type="ECO:0000256" key="8">
    <source>
        <dbReference type="ARBA" id="ARBA00022967"/>
    </source>
</evidence>
<dbReference type="FunFam" id="2.70.150.10:FF:000020">
    <property type="entry name" value="Copper-exporting P-type ATPase A"/>
    <property type="match status" value="1"/>
</dbReference>
<keyword evidence="5 11" id="KW-0479">Metal-binding</keyword>
<keyword evidence="4 11" id="KW-0812">Transmembrane</keyword>
<dbReference type="NCBIfam" id="TIGR01494">
    <property type="entry name" value="ATPase_P-type"/>
    <property type="match status" value="1"/>
</dbReference>
<dbReference type="InterPro" id="IPR036412">
    <property type="entry name" value="HAD-like_sf"/>
</dbReference>
<dbReference type="SUPFAM" id="SSF56784">
    <property type="entry name" value="HAD-like"/>
    <property type="match status" value="1"/>
</dbReference>
<dbReference type="GO" id="GO:0055070">
    <property type="term" value="P:copper ion homeostasis"/>
    <property type="evidence" value="ECO:0007669"/>
    <property type="project" value="TreeGrafter"/>
</dbReference>
<comment type="caution">
    <text evidence="14">The sequence shown here is derived from an EMBL/GenBank/DDBJ whole genome shotgun (WGS) entry which is preliminary data.</text>
</comment>
<feature type="transmembrane region" description="Helical" evidence="11">
    <location>
        <begin position="201"/>
        <end position="228"/>
    </location>
</feature>
<evidence type="ECO:0000256" key="2">
    <source>
        <dbReference type="ARBA" id="ARBA00006024"/>
    </source>
</evidence>
<dbReference type="CDD" id="cd02094">
    <property type="entry name" value="P-type_ATPase_Cu-like"/>
    <property type="match status" value="1"/>
</dbReference>
<dbReference type="AlphaFoldDB" id="I4EM84"/>
<keyword evidence="7 11" id="KW-0067">ATP-binding</keyword>
<dbReference type="Proteomes" id="UP000004221">
    <property type="component" value="Unassembled WGS sequence"/>
</dbReference>
<proteinExistence type="inferred from homology"/>
<dbReference type="InterPro" id="IPR059000">
    <property type="entry name" value="ATPase_P-type_domA"/>
</dbReference>
<dbReference type="InterPro" id="IPR023214">
    <property type="entry name" value="HAD_sf"/>
</dbReference>
<comment type="subcellular location">
    <subcellularLocation>
        <location evidence="1">Cell membrane</location>
        <topology evidence="1">Multi-pass membrane protein</topology>
    </subcellularLocation>
</comment>
<dbReference type="GO" id="GO:0016887">
    <property type="term" value="F:ATP hydrolysis activity"/>
    <property type="evidence" value="ECO:0007669"/>
    <property type="project" value="InterPro"/>
</dbReference>
<evidence type="ECO:0000256" key="9">
    <source>
        <dbReference type="ARBA" id="ARBA00022989"/>
    </source>
</evidence>
<dbReference type="GO" id="GO:0043682">
    <property type="term" value="F:P-type divalent copper transporter activity"/>
    <property type="evidence" value="ECO:0007669"/>
    <property type="project" value="TreeGrafter"/>
</dbReference>
<dbReference type="GO" id="GO:0005507">
    <property type="term" value="F:copper ion binding"/>
    <property type="evidence" value="ECO:0007669"/>
    <property type="project" value="TreeGrafter"/>
</dbReference>
<dbReference type="InterPro" id="IPR036163">
    <property type="entry name" value="HMA_dom_sf"/>
</dbReference>
<dbReference type="SUPFAM" id="SSF55008">
    <property type="entry name" value="HMA, heavy metal-associated domain"/>
    <property type="match status" value="1"/>
</dbReference>
<dbReference type="GO" id="GO:0005524">
    <property type="term" value="F:ATP binding"/>
    <property type="evidence" value="ECO:0007669"/>
    <property type="project" value="UniProtKB-UniRule"/>
</dbReference>
<sequence>MASKARRKLPQVRKEQAAIRRKFKADFACVACANAIEQRLRANPHVTGVHIDYPARIVEVTYLPKTIGLAEIESNISASCYGCDCAPANHHGPVIPGELDGLAHNVDMAAVTMNTAADRMQYEFPSTSAARLHHAELGHHAATLRAAQTEEVATRAVPVEAHAGHAAHPGGPGPAPSGHEHHAVSDPSQARAMEVDMRNRFIFALIMTIPTVLLSSLGTTVLGIRLVAPATANWAMLVISTPIVWWAGWPFIGGAVQSLKYRALNMSVLIATGVLAAWGFSVLITILGAGETFYEAAAMLVTFVLFGHWMEMKSRRGTTDALRALFDLVPPTATVVRDGTEIQVPTSELAVGDRIRLRPGDKVPVDGVVLDGATSMDESLVTGESVPVDKSPGDEVIGGSINWSGSVVMEATKVGRDTVLAQIVSLVEEAQSSKAPGQRIADKAAAYLVVLAVGAGIITFFAWYFFGNETALTALTFAISAVVIACPDALGLATPTAIAVGTGIGARHNILIKDAATLEGLSRVDAIVLDKTGTLTEGRPQLTDVVVSGQGEWTPGHENELLQIVASAEYGSGHPLAMAIVRGAAERGLRLTTPESFSNIAGKGVIAQVNGKRVLSGNAALLADHGISIDSLSEPAAALAASGKSPTFIVIDGTIAGIIAVADTIKPGARVLIPALKQAGIETVMITGDNRRTAEAVARELGIGEVFAEVLPGKKAEYVRRLQAEGKQVAMVGDGINDAPALAQADIGVAIGAGTDVALETAKVILIKSDPLDIIRAIRLSRATVTKMKQNLFWASIYNVLAIPVAAGVLFPSFGVMLRPEWAALLMSLSSIIVATNAVLLKRVEPSLANPGL</sequence>
<keyword evidence="8" id="KW-1278">Translocase</keyword>
<accession>I4EM84</accession>
<comment type="similarity">
    <text evidence="2 11">Belongs to the cation transport ATPase (P-type) (TC 3.A.3) family. Type IB subfamily.</text>
</comment>
<evidence type="ECO:0000256" key="3">
    <source>
        <dbReference type="ARBA" id="ARBA00022475"/>
    </source>
</evidence>
<dbReference type="PANTHER" id="PTHR43520:SF8">
    <property type="entry name" value="P-TYPE CU(+) TRANSPORTER"/>
    <property type="match status" value="1"/>
</dbReference>
<dbReference type="NCBIfam" id="TIGR01525">
    <property type="entry name" value="ATPase-IB_hvy"/>
    <property type="match status" value="1"/>
</dbReference>
<evidence type="ECO:0000259" key="13">
    <source>
        <dbReference type="Pfam" id="PF00122"/>
    </source>
</evidence>
<feature type="transmembrane region" description="Helical" evidence="11">
    <location>
        <begin position="293"/>
        <end position="310"/>
    </location>
</feature>
<evidence type="ECO:0000256" key="11">
    <source>
        <dbReference type="RuleBase" id="RU362081"/>
    </source>
</evidence>
<evidence type="ECO:0000256" key="4">
    <source>
        <dbReference type="ARBA" id="ARBA00022692"/>
    </source>
</evidence>
<dbReference type="InterPro" id="IPR027256">
    <property type="entry name" value="P-typ_ATPase_IB"/>
</dbReference>
<feature type="transmembrane region" description="Helical" evidence="11">
    <location>
        <begin position="444"/>
        <end position="466"/>
    </location>
</feature>
<dbReference type="SFLD" id="SFLDS00003">
    <property type="entry name" value="Haloacid_Dehalogenase"/>
    <property type="match status" value="1"/>
</dbReference>
<dbReference type="CDD" id="cd00371">
    <property type="entry name" value="HMA"/>
    <property type="match status" value="1"/>
</dbReference>
<evidence type="ECO:0000256" key="1">
    <source>
        <dbReference type="ARBA" id="ARBA00004651"/>
    </source>
</evidence>
<dbReference type="SFLD" id="SFLDG00002">
    <property type="entry name" value="C1.7:_P-type_atpase_like"/>
    <property type="match status" value="1"/>
</dbReference>
<dbReference type="Pfam" id="PF00702">
    <property type="entry name" value="Hydrolase"/>
    <property type="match status" value="1"/>
</dbReference>
<dbReference type="Gene3D" id="3.30.70.100">
    <property type="match status" value="1"/>
</dbReference>
<feature type="transmembrane region" description="Helical" evidence="11">
    <location>
        <begin position="792"/>
        <end position="816"/>
    </location>
</feature>
<feature type="region of interest" description="Disordered" evidence="12">
    <location>
        <begin position="163"/>
        <end position="188"/>
    </location>
</feature>
<evidence type="ECO:0000313" key="14">
    <source>
        <dbReference type="EMBL" id="CCF85797.1"/>
    </source>
</evidence>
<keyword evidence="3 11" id="KW-1003">Cell membrane</keyword>
<dbReference type="InterPro" id="IPR001757">
    <property type="entry name" value="P_typ_ATPase"/>
</dbReference>
<evidence type="ECO:0000256" key="6">
    <source>
        <dbReference type="ARBA" id="ARBA00022741"/>
    </source>
</evidence>
<evidence type="ECO:0000256" key="12">
    <source>
        <dbReference type="SAM" id="MobiDB-lite"/>
    </source>
</evidence>
<dbReference type="Gene3D" id="3.40.50.1000">
    <property type="entry name" value="HAD superfamily/HAD-like"/>
    <property type="match status" value="1"/>
</dbReference>
<dbReference type="Pfam" id="PF00122">
    <property type="entry name" value="E1-E2_ATPase"/>
    <property type="match status" value="1"/>
</dbReference>
<dbReference type="InterPro" id="IPR023298">
    <property type="entry name" value="ATPase_P-typ_TM_dom_sf"/>
</dbReference>
<dbReference type="EMBL" id="CAGS01000525">
    <property type="protein sequence ID" value="CCF85797.1"/>
    <property type="molecule type" value="Genomic_DNA"/>
</dbReference>
<dbReference type="NCBIfam" id="TIGR01511">
    <property type="entry name" value="ATPase-IB1_Cu"/>
    <property type="match status" value="1"/>
</dbReference>
<organism evidence="14 15">
    <name type="scientific">Nitrolancea hollandica Lb</name>
    <dbReference type="NCBI Taxonomy" id="1129897"/>
    <lineage>
        <taxon>Bacteria</taxon>
        <taxon>Pseudomonadati</taxon>
        <taxon>Thermomicrobiota</taxon>
        <taxon>Thermomicrobia</taxon>
        <taxon>Sphaerobacterales</taxon>
        <taxon>Sphaerobacterineae</taxon>
        <taxon>Sphaerobacteraceae</taxon>
        <taxon>Nitrolancea</taxon>
    </lineage>
</organism>
<keyword evidence="9 11" id="KW-1133">Transmembrane helix</keyword>
<feature type="transmembrane region" description="Helical" evidence="11">
    <location>
        <begin position="822"/>
        <end position="841"/>
    </location>
</feature>
<feature type="transmembrane region" description="Helical" evidence="11">
    <location>
        <begin position="268"/>
        <end position="287"/>
    </location>
</feature>